<keyword evidence="4" id="KW-0175">Coiled coil</keyword>
<dbReference type="PROSITE" id="PS00552">
    <property type="entry name" value="HTH_MERR_1"/>
    <property type="match status" value="1"/>
</dbReference>
<name>A0A242MSV6_CABSO</name>
<dbReference type="PANTHER" id="PTHR30204:SF94">
    <property type="entry name" value="HEAVY METAL-DEPENDENT TRANSCRIPTIONAL REGULATOR HI_0293-RELATED"/>
    <property type="match status" value="1"/>
</dbReference>
<dbReference type="AlphaFoldDB" id="A0A242MSV6"/>
<dbReference type="Gene3D" id="1.10.1660.10">
    <property type="match status" value="1"/>
</dbReference>
<keyword evidence="1" id="KW-0805">Transcription regulation</keyword>
<organism evidence="6 7">
    <name type="scientific">Caballeronia sordidicola</name>
    <name type="common">Burkholderia sordidicola</name>
    <dbReference type="NCBI Taxonomy" id="196367"/>
    <lineage>
        <taxon>Bacteria</taxon>
        <taxon>Pseudomonadati</taxon>
        <taxon>Pseudomonadota</taxon>
        <taxon>Betaproteobacteria</taxon>
        <taxon>Burkholderiales</taxon>
        <taxon>Burkholderiaceae</taxon>
        <taxon>Caballeronia</taxon>
    </lineage>
</organism>
<dbReference type="PANTHER" id="PTHR30204">
    <property type="entry name" value="REDOX-CYCLING DRUG-SENSING TRANSCRIPTIONAL ACTIVATOR SOXR"/>
    <property type="match status" value="1"/>
</dbReference>
<gene>
    <name evidence="6" type="ORF">PAMC26577_16040</name>
</gene>
<sequence length="122" mass="13496">MRIGELAARTGLATSAIRYYEAQGVLSAPTRGTNGYRCYAEDDIERLRIIRKSQNLGFTLDVIRGLFAKDGVCLYDDHTLATVDARLRDIEALQASLAEQNQELLTLKARLGSALHERDKAG</sequence>
<proteinExistence type="predicted"/>
<feature type="coiled-coil region" evidence="4">
    <location>
        <begin position="83"/>
        <end position="110"/>
    </location>
</feature>
<dbReference type="SUPFAM" id="SSF46955">
    <property type="entry name" value="Putative DNA-binding domain"/>
    <property type="match status" value="1"/>
</dbReference>
<comment type="caution">
    <text evidence="6">The sequence shown here is derived from an EMBL/GenBank/DDBJ whole genome shotgun (WGS) entry which is preliminary data.</text>
</comment>
<evidence type="ECO:0000256" key="3">
    <source>
        <dbReference type="ARBA" id="ARBA00023163"/>
    </source>
</evidence>
<accession>A0A242MSV6</accession>
<evidence type="ECO:0000259" key="5">
    <source>
        <dbReference type="PROSITE" id="PS50937"/>
    </source>
</evidence>
<dbReference type="Proteomes" id="UP000195221">
    <property type="component" value="Unassembled WGS sequence"/>
</dbReference>
<evidence type="ECO:0000256" key="2">
    <source>
        <dbReference type="ARBA" id="ARBA00023125"/>
    </source>
</evidence>
<evidence type="ECO:0000256" key="1">
    <source>
        <dbReference type="ARBA" id="ARBA00023015"/>
    </source>
</evidence>
<evidence type="ECO:0000256" key="4">
    <source>
        <dbReference type="SAM" id="Coils"/>
    </source>
</evidence>
<reference evidence="6 7" key="1">
    <citation type="submission" date="2017-03" db="EMBL/GenBank/DDBJ databases">
        <title>Genome analysis of strain PAMC 26577.</title>
        <authorList>
            <person name="Oh H.-M."/>
            <person name="Yang J.-A."/>
        </authorList>
    </citation>
    <scope>NUCLEOTIDE SEQUENCE [LARGE SCALE GENOMIC DNA]</scope>
    <source>
        <strain evidence="6 7">PAMC 26577</strain>
    </source>
</reference>
<feature type="domain" description="HTH merR-type" evidence="5">
    <location>
        <begin position="1"/>
        <end position="69"/>
    </location>
</feature>
<keyword evidence="3" id="KW-0804">Transcription</keyword>
<dbReference type="RefSeq" id="WP_075358712.1">
    <property type="nucleotide sequence ID" value="NZ_MSRG01000040.1"/>
</dbReference>
<dbReference type="EMBL" id="NBTZ01000065">
    <property type="protein sequence ID" value="OTP74333.1"/>
    <property type="molecule type" value="Genomic_DNA"/>
</dbReference>
<dbReference type="GO" id="GO:0003677">
    <property type="term" value="F:DNA binding"/>
    <property type="evidence" value="ECO:0007669"/>
    <property type="project" value="UniProtKB-KW"/>
</dbReference>
<keyword evidence="2" id="KW-0238">DNA-binding</keyword>
<dbReference type="Pfam" id="PF13411">
    <property type="entry name" value="MerR_1"/>
    <property type="match status" value="1"/>
</dbReference>
<evidence type="ECO:0000313" key="7">
    <source>
        <dbReference type="Proteomes" id="UP000195221"/>
    </source>
</evidence>
<dbReference type="InterPro" id="IPR000551">
    <property type="entry name" value="MerR-type_HTH_dom"/>
</dbReference>
<dbReference type="PRINTS" id="PR00040">
    <property type="entry name" value="HTHMERR"/>
</dbReference>
<evidence type="ECO:0000313" key="6">
    <source>
        <dbReference type="EMBL" id="OTP74333.1"/>
    </source>
</evidence>
<protein>
    <submittedName>
        <fullName evidence="6">Transcriptional regulator, MerR family</fullName>
    </submittedName>
</protein>
<dbReference type="InterPro" id="IPR009061">
    <property type="entry name" value="DNA-bd_dom_put_sf"/>
</dbReference>
<dbReference type="PROSITE" id="PS50937">
    <property type="entry name" value="HTH_MERR_2"/>
    <property type="match status" value="1"/>
</dbReference>
<dbReference type="SMART" id="SM00422">
    <property type="entry name" value="HTH_MERR"/>
    <property type="match status" value="1"/>
</dbReference>
<dbReference type="InterPro" id="IPR047057">
    <property type="entry name" value="MerR_fam"/>
</dbReference>
<dbReference type="GO" id="GO:0003700">
    <property type="term" value="F:DNA-binding transcription factor activity"/>
    <property type="evidence" value="ECO:0007669"/>
    <property type="project" value="InterPro"/>
</dbReference>